<dbReference type="InterPro" id="IPR050865">
    <property type="entry name" value="BEACH_Domain"/>
</dbReference>
<dbReference type="PROSITE" id="PS51783">
    <property type="entry name" value="PH_BEACH"/>
    <property type="match status" value="1"/>
</dbReference>
<dbReference type="InterPro" id="IPR015943">
    <property type="entry name" value="WD40/YVTN_repeat-like_dom_sf"/>
</dbReference>
<keyword evidence="1 3" id="KW-0853">WD repeat</keyword>
<evidence type="ECO:0008006" key="9">
    <source>
        <dbReference type="Google" id="ProtNLM"/>
    </source>
</evidence>
<keyword evidence="2" id="KW-0677">Repeat</keyword>
<dbReference type="Gene3D" id="1.10.1540.10">
    <property type="entry name" value="BEACH domain"/>
    <property type="match status" value="1"/>
</dbReference>
<dbReference type="OrthoDB" id="26681at2759"/>
<comment type="caution">
    <text evidence="7">The sequence shown here is derived from an EMBL/GenBank/DDBJ whole genome shotgun (WGS) entry which is preliminary data.</text>
</comment>
<feature type="domain" description="BEACH" evidence="5">
    <location>
        <begin position="1247"/>
        <end position="1535"/>
    </location>
</feature>
<dbReference type="InterPro" id="IPR031570">
    <property type="entry name" value="NBEA/BDCP_DUF4704"/>
</dbReference>
<evidence type="ECO:0000313" key="7">
    <source>
        <dbReference type="EMBL" id="KAF2071920.1"/>
    </source>
</evidence>
<dbReference type="Pfam" id="PF14844">
    <property type="entry name" value="PH_BEACH"/>
    <property type="match status" value="1"/>
</dbReference>
<dbReference type="SUPFAM" id="SSF50729">
    <property type="entry name" value="PH domain-like"/>
    <property type="match status" value="1"/>
</dbReference>
<evidence type="ECO:0000256" key="4">
    <source>
        <dbReference type="SAM" id="MobiDB-lite"/>
    </source>
</evidence>
<dbReference type="PANTHER" id="PTHR13743:SF108">
    <property type="entry name" value="BEACH DOMAIN-CONTAINING PROTEIN LVSE"/>
    <property type="match status" value="1"/>
</dbReference>
<sequence>MSTLGGDQTPFNMYSKALEIESTSQPLYRNEEIYFQEVLSKIKNSKSPQFSEFNIVFDKLINLSYQDIYSLKKVNFDYFHMFFNLLLESSILSVTESSSNRNLHLLLLKKLNALLYSSALIQNYCCNDKWITKLLNYLISSSKHDSDIIGEVSVCLQILCYFNITPKEFKFFIKLLESINDERPYWWNVLVEVLEYMFKKRDGPDTFFNFSNASSGLMVPQRQAFDGGYSISFWINTEDFTNFKFKPSLYSFFSDDDVGFECCFYLQSLVFSIKTKTKAPIIKSVYKFQPHKWYHVTIAHEYFLLRKSQLSLYVNGRLEEKMPLLYPKSDKPFTRCHVGNSMSMTNAFIGRMGSILMVQEAFTPVEAAHIYSLGKDATLIYEKIPREGTTGIFNGELFLETGKRNIKIIFLYHPKATDKALCFEISTGELPNASTIMEGVSIIKTTSPIDQLINIGGIKMIYPLFGQIGQNISGMQIEAAEINELTSIACGDVDFVSIPHSHAPTPIFPSSLGSGHIGSLLKVLLSLLEHQPIFREQIIETHGFQTISMLLKSMPSSAPYWTPEDIDILGRLISFTSTNLQLWQIATQHLLLNNFQLWCETHSLTQICLFETIRQRVQNNTHFWRNNVRVDQWLQILKKYYVLPSQKEQQLINSSPKVSTLEIYRDVSKLERIKKSRSQIIVILRETSSPMFSQAESRWIALYLKESTLENQEDVVRMLEDMIPPQQQNTDTWWEDVLSSVSAYDENLINKSRNDFLSVQMKLPKHISYLWDIDCGEEIMKRNNDKFLEKRNQYLLFKNWIKIRRNRAGNLNGIKIQNINVNNNIFNSIFYKLKELGIDYNNNDNSNLNNNSNNNNNSMKQTPTSPNESPVISPSSSPPKNNIGIKTTTTTTTTTTTNIVEPEDTRTIFWKLDKTEGPSRMRRKLKRNYLGSDYRGLNKQNRFGRNRRIIADTFETDNQTYYIDQDCGDGLGNLVFSIQSDKLISPNTTLFKEMEFLKELQNSNAVISNSSNILFHQLSISGGNYLLNSSTISNNSNTITTNGGPEFNSSSSSPTFLKSPSKQNIFSNSSTPSTTNNSTPNSSLTNSSNNSLNNNNILSPNNNQNNQNNNQNNNPDNNQNNNIEVEPEKLIGLYNCLLITPVGAINGKLTLTNYYLTFDKEIKYDKAGVKIPDPDYGSIVIKNTFNWRIRDLVEIHKARYLLRWNSIEIFLNHKSYMLSFSTENESNVIFNKIVSLHPPNLKVKWSEHPSKIIKKTKLVMKWKNREISNFEYLMALNTIAGRTYNDISQYPIFPQIIADYKSSTLDLKDASSFRDLTKPIGALNQQRLDTLLARYNSFNDPQMPAFLYGSHYSNFGIVAYYQVRLEPFTSCHLSLQSGVFDHPQRMFESMPRMWEGVTSANLADVKELIPEFFYMPEFITNINNFNFNFQTSPAGDLILPPWANDSSEEFIRKNREALESEYVSANINHWIDLIFGYKQNGVHSVEANNVFFHLTYENNQALQRDDPDERNSINSQIREFGQTPSQIFTKPHPKRKTLEELQKTPKDLFSRITNLFPSSNNNNNNNNNIDIGTSPTLSSSTQYPFKILKTNSKLPLVHIGSCQDSEIIVLVYRDGVLAVNQFDPSPSNGLPFTFDIDKSLSTYREKQIDTLFMSDSVTCISNCFILTPDGKYMFSCATWDSIFKCSNIQNGKIHRMYRNFHQGMVTCMGLGSSGKTLATGSSDTTILVWQDCASLLRDSRAKPSYRLCSHDEAVQCLDISEEWDLIASGSQDRKCILHNLRKGTFIRSMVHRGAVEMVKISTVCQSVITYCSMSFLYIHSFNGKLLAMVPCDEKLYDIKLTGEVVVKKGGVFGVGDSNQYIITGGAKGVKIRSLPDLSIVHSFDSPTTIKSIALVAQEKFLMIGLNDDSEDNEDRRDDQGEEEDTDNSKAKVFSSKIAEILKNNSNFESWIAEYISQSLGFVEAVNNRNNNIDPEWATIAVEKHISGLCKYYFEGKTADRQGIHLSSSP</sequence>
<dbReference type="Proteomes" id="UP000695562">
    <property type="component" value="Unassembled WGS sequence"/>
</dbReference>
<feature type="compositionally biased region" description="Low complexity" evidence="4">
    <location>
        <begin position="1049"/>
        <end position="1122"/>
    </location>
</feature>
<feature type="compositionally biased region" description="Low complexity" evidence="4">
    <location>
        <begin position="847"/>
        <end position="858"/>
    </location>
</feature>
<dbReference type="InterPro" id="IPR036322">
    <property type="entry name" value="WD40_repeat_dom_sf"/>
</dbReference>
<dbReference type="GO" id="GO:0016020">
    <property type="term" value="C:membrane"/>
    <property type="evidence" value="ECO:0007669"/>
    <property type="project" value="TreeGrafter"/>
</dbReference>
<dbReference type="InterPro" id="IPR036372">
    <property type="entry name" value="BEACH_dom_sf"/>
</dbReference>
<protein>
    <recommendedName>
        <fullName evidence="9">BEACH domain-containing protein</fullName>
    </recommendedName>
</protein>
<feature type="compositionally biased region" description="Low complexity" evidence="4">
    <location>
        <begin position="865"/>
        <end position="879"/>
    </location>
</feature>
<dbReference type="Pfam" id="PF20426">
    <property type="entry name" value="NBCH_WD40"/>
    <property type="match status" value="1"/>
</dbReference>
<gene>
    <name evidence="7" type="ORF">CYY_006757</name>
</gene>
<dbReference type="InterPro" id="IPR001680">
    <property type="entry name" value="WD40_rpt"/>
</dbReference>
<dbReference type="SMART" id="SM00320">
    <property type="entry name" value="WD40"/>
    <property type="match status" value="2"/>
</dbReference>
<organism evidence="7 8">
    <name type="scientific">Polysphondylium violaceum</name>
    <dbReference type="NCBI Taxonomy" id="133409"/>
    <lineage>
        <taxon>Eukaryota</taxon>
        <taxon>Amoebozoa</taxon>
        <taxon>Evosea</taxon>
        <taxon>Eumycetozoa</taxon>
        <taxon>Dictyostelia</taxon>
        <taxon>Dictyosteliales</taxon>
        <taxon>Dictyosteliaceae</taxon>
        <taxon>Polysphondylium</taxon>
    </lineage>
</organism>
<dbReference type="CDD" id="cd01201">
    <property type="entry name" value="PH_BEACH"/>
    <property type="match status" value="1"/>
</dbReference>
<evidence type="ECO:0000256" key="2">
    <source>
        <dbReference type="ARBA" id="ARBA00022737"/>
    </source>
</evidence>
<accession>A0A8J4PPN5</accession>
<dbReference type="EMBL" id="AJWJ01000326">
    <property type="protein sequence ID" value="KAF2071920.1"/>
    <property type="molecule type" value="Genomic_DNA"/>
</dbReference>
<feature type="repeat" description="WD" evidence="3">
    <location>
        <begin position="1698"/>
        <end position="1730"/>
    </location>
</feature>
<feature type="domain" description="BEACH-type PH" evidence="6">
    <location>
        <begin position="1125"/>
        <end position="1234"/>
    </location>
</feature>
<reference evidence="7" key="1">
    <citation type="submission" date="2020-01" db="EMBL/GenBank/DDBJ databases">
        <title>Development of genomics and gene disruption for Polysphondylium violaceum indicates a role for the polyketide synthase stlB in stalk morphogenesis.</title>
        <authorList>
            <person name="Narita B."/>
            <person name="Kawabe Y."/>
            <person name="Kin K."/>
            <person name="Saito T."/>
            <person name="Gibbs R."/>
            <person name="Kuspa A."/>
            <person name="Muzny D."/>
            <person name="Queller D."/>
            <person name="Richards S."/>
            <person name="Strassman J."/>
            <person name="Sucgang R."/>
            <person name="Worley K."/>
            <person name="Schaap P."/>
        </authorList>
    </citation>
    <scope>NUCLEOTIDE SEQUENCE</scope>
    <source>
        <strain evidence="7">QSvi11</strain>
    </source>
</reference>
<dbReference type="InterPro" id="IPR011993">
    <property type="entry name" value="PH-like_dom_sf"/>
</dbReference>
<dbReference type="CDD" id="cd06071">
    <property type="entry name" value="Beach"/>
    <property type="match status" value="1"/>
</dbReference>
<dbReference type="InterPro" id="IPR023362">
    <property type="entry name" value="PH-BEACH_dom"/>
</dbReference>
<feature type="region of interest" description="Disordered" evidence="4">
    <location>
        <begin position="1907"/>
        <end position="1929"/>
    </location>
</feature>
<dbReference type="PROSITE" id="PS50294">
    <property type="entry name" value="WD_REPEATS_REGION"/>
    <property type="match status" value="1"/>
</dbReference>
<dbReference type="Pfam" id="PF15787">
    <property type="entry name" value="DUF4704"/>
    <property type="match status" value="1"/>
</dbReference>
<dbReference type="Gene3D" id="2.30.29.30">
    <property type="entry name" value="Pleckstrin-homology domain (PH domain)/Phosphotyrosine-binding domain (PTB)"/>
    <property type="match status" value="1"/>
</dbReference>
<dbReference type="GO" id="GO:0005829">
    <property type="term" value="C:cytosol"/>
    <property type="evidence" value="ECO:0007669"/>
    <property type="project" value="TreeGrafter"/>
</dbReference>
<dbReference type="InterPro" id="IPR000409">
    <property type="entry name" value="BEACH_dom"/>
</dbReference>
<dbReference type="PROSITE" id="PS50082">
    <property type="entry name" value="WD_REPEATS_2"/>
    <property type="match status" value="1"/>
</dbReference>
<dbReference type="PANTHER" id="PTHR13743">
    <property type="entry name" value="BEIGE/BEACH-RELATED"/>
    <property type="match status" value="1"/>
</dbReference>
<dbReference type="SMART" id="SM01026">
    <property type="entry name" value="Beach"/>
    <property type="match status" value="1"/>
</dbReference>
<proteinExistence type="predicted"/>
<keyword evidence="8" id="KW-1185">Reference proteome</keyword>
<evidence type="ECO:0000256" key="1">
    <source>
        <dbReference type="ARBA" id="ARBA00022574"/>
    </source>
</evidence>
<dbReference type="PROSITE" id="PS50197">
    <property type="entry name" value="BEACH"/>
    <property type="match status" value="1"/>
</dbReference>
<evidence type="ECO:0000256" key="3">
    <source>
        <dbReference type="PROSITE-ProRule" id="PRU00221"/>
    </source>
</evidence>
<dbReference type="SUPFAM" id="SSF81837">
    <property type="entry name" value="BEACH domain"/>
    <property type="match status" value="1"/>
</dbReference>
<dbReference type="GO" id="GO:0008104">
    <property type="term" value="P:intracellular protein localization"/>
    <property type="evidence" value="ECO:0007669"/>
    <property type="project" value="TreeGrafter"/>
</dbReference>
<dbReference type="InterPro" id="IPR013320">
    <property type="entry name" value="ConA-like_dom_sf"/>
</dbReference>
<feature type="region of interest" description="Disordered" evidence="4">
    <location>
        <begin position="847"/>
        <end position="894"/>
    </location>
</feature>
<dbReference type="GO" id="GO:0019901">
    <property type="term" value="F:protein kinase binding"/>
    <property type="evidence" value="ECO:0007669"/>
    <property type="project" value="TreeGrafter"/>
</dbReference>
<evidence type="ECO:0000259" key="5">
    <source>
        <dbReference type="PROSITE" id="PS50197"/>
    </source>
</evidence>
<dbReference type="InterPro" id="IPR046851">
    <property type="entry name" value="NBCH_WD40"/>
</dbReference>
<evidence type="ECO:0000259" key="6">
    <source>
        <dbReference type="PROSITE" id="PS51783"/>
    </source>
</evidence>
<dbReference type="Pfam" id="PF02138">
    <property type="entry name" value="Beach"/>
    <property type="match status" value="1"/>
</dbReference>
<evidence type="ECO:0000313" key="8">
    <source>
        <dbReference type="Proteomes" id="UP000695562"/>
    </source>
</evidence>
<dbReference type="SUPFAM" id="SSF49899">
    <property type="entry name" value="Concanavalin A-like lectins/glucanases"/>
    <property type="match status" value="1"/>
</dbReference>
<dbReference type="Pfam" id="PF13385">
    <property type="entry name" value="Laminin_G_3"/>
    <property type="match status" value="1"/>
</dbReference>
<dbReference type="Gene3D" id="2.130.10.10">
    <property type="entry name" value="YVTN repeat-like/Quinoprotein amine dehydrogenase"/>
    <property type="match status" value="1"/>
</dbReference>
<feature type="region of interest" description="Disordered" evidence="4">
    <location>
        <begin position="1037"/>
        <end position="1122"/>
    </location>
</feature>
<name>A0A8J4PPN5_9MYCE</name>
<dbReference type="SUPFAM" id="SSF50978">
    <property type="entry name" value="WD40 repeat-like"/>
    <property type="match status" value="1"/>
</dbReference>